<accession>A0A937X2M3</accession>
<dbReference type="AlphaFoldDB" id="A0A937X2M3"/>
<dbReference type="Pfam" id="PF01244">
    <property type="entry name" value="Peptidase_M19"/>
    <property type="match status" value="1"/>
</dbReference>
<comment type="caution">
    <text evidence="1">The sequence shown here is derived from an EMBL/GenBank/DDBJ whole genome shotgun (WGS) entry which is preliminary data.</text>
</comment>
<reference evidence="1 2" key="1">
    <citation type="submission" date="2019-03" db="EMBL/GenBank/DDBJ databases">
        <title>Lake Tanganyika Metagenome-Assembled Genomes (MAGs).</title>
        <authorList>
            <person name="Tran P."/>
        </authorList>
    </citation>
    <scope>NUCLEOTIDE SEQUENCE [LARGE SCALE GENOMIC DNA]</scope>
    <source>
        <strain evidence="1">K_DeepCast_65m_m2_236</strain>
    </source>
</reference>
<sequence>MTQTAARSYHDLALDLHRRVPVVDGHADTLDRSIEEGVPFGPEQPMLHIDVPRMREVGLNLQVLSLWVPPDHKGDRALHRALRMASCFYEGMRADSSVRLVSRAEDIVPDRPGFVFSFEGAEPLA</sequence>
<dbReference type="GO" id="GO:0070573">
    <property type="term" value="F:metallodipeptidase activity"/>
    <property type="evidence" value="ECO:0007669"/>
    <property type="project" value="InterPro"/>
</dbReference>
<feature type="non-terminal residue" evidence="1">
    <location>
        <position position="125"/>
    </location>
</feature>
<dbReference type="SUPFAM" id="SSF51556">
    <property type="entry name" value="Metallo-dependent hydrolases"/>
    <property type="match status" value="1"/>
</dbReference>
<dbReference type="Proteomes" id="UP000703893">
    <property type="component" value="Unassembled WGS sequence"/>
</dbReference>
<protein>
    <submittedName>
        <fullName evidence="1">Membrane dipeptidase</fullName>
    </submittedName>
</protein>
<name>A0A937X2M3_9BACT</name>
<proteinExistence type="predicted"/>
<dbReference type="EMBL" id="VGJX01000335">
    <property type="protein sequence ID" value="MBM3274809.1"/>
    <property type="molecule type" value="Genomic_DNA"/>
</dbReference>
<evidence type="ECO:0000313" key="2">
    <source>
        <dbReference type="Proteomes" id="UP000703893"/>
    </source>
</evidence>
<organism evidence="1 2">
    <name type="scientific">Candidatus Tanganyikabacteria bacterium</name>
    <dbReference type="NCBI Taxonomy" id="2961651"/>
    <lineage>
        <taxon>Bacteria</taxon>
        <taxon>Bacillati</taxon>
        <taxon>Candidatus Sericytochromatia</taxon>
        <taxon>Candidatus Tanganyikabacteria</taxon>
    </lineage>
</organism>
<gene>
    <name evidence="1" type="ORF">FJZ00_06630</name>
</gene>
<evidence type="ECO:0000313" key="1">
    <source>
        <dbReference type="EMBL" id="MBM3274809.1"/>
    </source>
</evidence>
<dbReference type="InterPro" id="IPR032466">
    <property type="entry name" value="Metal_Hydrolase"/>
</dbReference>
<dbReference type="Gene3D" id="3.20.20.140">
    <property type="entry name" value="Metal-dependent hydrolases"/>
    <property type="match status" value="1"/>
</dbReference>
<dbReference type="InterPro" id="IPR008257">
    <property type="entry name" value="Pept_M19"/>
</dbReference>
<dbReference type="GO" id="GO:0006508">
    <property type="term" value="P:proteolysis"/>
    <property type="evidence" value="ECO:0007669"/>
    <property type="project" value="InterPro"/>
</dbReference>